<keyword evidence="1" id="KW-0472">Membrane</keyword>
<gene>
    <name evidence="2" type="ORF">HDF14_005449</name>
</gene>
<keyword evidence="3" id="KW-1185">Reference proteome</keyword>
<dbReference type="AlphaFoldDB" id="A0A9X0QK89"/>
<evidence type="ECO:0008006" key="4">
    <source>
        <dbReference type="Google" id="ProtNLM"/>
    </source>
</evidence>
<dbReference type="EMBL" id="JACHEB010000018">
    <property type="protein sequence ID" value="MBB5331800.1"/>
    <property type="molecule type" value="Genomic_DNA"/>
</dbReference>
<name>A0A9X0QK89_9BACT</name>
<sequence length="219" mass="23540">MSDDRHIFVSVGSTSNSGQEAFVCAIEDRLRSEGMIPHTVNRNTFSSDAPLEAVSELLKTCSGAVVIALERSYFPSGVEKRGSPQSKELSEVRLPTAWNQIEAALAYSRAMPLLVIVEKGLKEEGLLERGYNWYVQNVEPSPTALVSAEFNGIFSSWKGKVLSFSSTASPTPQAKSNVGDWTIGEILSGLKPAQLWSFLAALAAVVAGAFLVGAKLHGH</sequence>
<feature type="transmembrane region" description="Helical" evidence="1">
    <location>
        <begin position="195"/>
        <end position="214"/>
    </location>
</feature>
<comment type="caution">
    <text evidence="2">The sequence shown here is derived from an EMBL/GenBank/DDBJ whole genome shotgun (WGS) entry which is preliminary data.</text>
</comment>
<accession>A0A9X0QK89</accession>
<reference evidence="2 3" key="1">
    <citation type="submission" date="2020-08" db="EMBL/GenBank/DDBJ databases">
        <title>Genomic Encyclopedia of Type Strains, Phase IV (KMG-V): Genome sequencing to study the core and pangenomes of soil and plant-associated prokaryotes.</title>
        <authorList>
            <person name="Whitman W."/>
        </authorList>
    </citation>
    <scope>NUCLEOTIDE SEQUENCE [LARGE SCALE GENOMIC DNA]</scope>
    <source>
        <strain evidence="2 3">X5P2</strain>
    </source>
</reference>
<keyword evidence="1" id="KW-1133">Transmembrane helix</keyword>
<evidence type="ECO:0000313" key="2">
    <source>
        <dbReference type="EMBL" id="MBB5331800.1"/>
    </source>
</evidence>
<evidence type="ECO:0000313" key="3">
    <source>
        <dbReference type="Proteomes" id="UP000535182"/>
    </source>
</evidence>
<protein>
    <recommendedName>
        <fullName evidence="4">TIR domain-containing protein</fullName>
    </recommendedName>
</protein>
<evidence type="ECO:0000256" key="1">
    <source>
        <dbReference type="SAM" id="Phobius"/>
    </source>
</evidence>
<organism evidence="2 3">
    <name type="scientific">Tunturiibacter gelidiferens</name>
    <dbReference type="NCBI Taxonomy" id="3069689"/>
    <lineage>
        <taxon>Bacteria</taxon>
        <taxon>Pseudomonadati</taxon>
        <taxon>Acidobacteriota</taxon>
        <taxon>Terriglobia</taxon>
        <taxon>Terriglobales</taxon>
        <taxon>Acidobacteriaceae</taxon>
        <taxon>Tunturiibacter</taxon>
    </lineage>
</organism>
<dbReference type="RefSeq" id="WP_183981580.1">
    <property type="nucleotide sequence ID" value="NZ_JACHEB010000018.1"/>
</dbReference>
<keyword evidence="1" id="KW-0812">Transmembrane</keyword>
<proteinExistence type="predicted"/>
<dbReference type="Proteomes" id="UP000535182">
    <property type="component" value="Unassembled WGS sequence"/>
</dbReference>